<evidence type="ECO:0000256" key="3">
    <source>
        <dbReference type="ARBA" id="ARBA00022692"/>
    </source>
</evidence>
<dbReference type="PANTHER" id="PTHR45724:SF13">
    <property type="entry name" value="AQUAPORIN NIP1-1-RELATED"/>
    <property type="match status" value="1"/>
</dbReference>
<dbReference type="InterPro" id="IPR000425">
    <property type="entry name" value="MIP"/>
</dbReference>
<keyword evidence="10" id="KW-1185">Reference proteome</keyword>
<feature type="region of interest" description="Disordered" evidence="7">
    <location>
        <begin position="1"/>
        <end position="20"/>
    </location>
</feature>
<feature type="transmembrane region" description="Helical" evidence="8">
    <location>
        <begin position="66"/>
        <end position="88"/>
    </location>
</feature>
<keyword evidence="5 8" id="KW-0472">Membrane</keyword>
<reference evidence="9" key="1">
    <citation type="journal article" date="2022" name="Front. Genet.">
        <title>Chromosome-Scale Assembly of the Dendrobium nobile Genome Provides Insights Into the Molecular Mechanism of the Biosynthesis of the Medicinal Active Ingredient of Dendrobium.</title>
        <authorList>
            <person name="Xu Q."/>
            <person name="Niu S.-C."/>
            <person name="Li K.-L."/>
            <person name="Zheng P.-J."/>
            <person name="Zhang X.-J."/>
            <person name="Jia Y."/>
            <person name="Liu Y."/>
            <person name="Niu Y.-X."/>
            <person name="Yu L.-H."/>
            <person name="Chen D.-F."/>
            <person name="Zhang G.-Q."/>
        </authorList>
    </citation>
    <scope>NUCLEOTIDE SEQUENCE</scope>
    <source>
        <tissue evidence="9">Leaf</tissue>
    </source>
</reference>
<organism evidence="9 10">
    <name type="scientific">Dendrobium nobile</name>
    <name type="common">Orchid</name>
    <dbReference type="NCBI Taxonomy" id="94219"/>
    <lineage>
        <taxon>Eukaryota</taxon>
        <taxon>Viridiplantae</taxon>
        <taxon>Streptophyta</taxon>
        <taxon>Embryophyta</taxon>
        <taxon>Tracheophyta</taxon>
        <taxon>Spermatophyta</taxon>
        <taxon>Magnoliopsida</taxon>
        <taxon>Liliopsida</taxon>
        <taxon>Asparagales</taxon>
        <taxon>Orchidaceae</taxon>
        <taxon>Epidendroideae</taxon>
        <taxon>Malaxideae</taxon>
        <taxon>Dendrobiinae</taxon>
        <taxon>Dendrobium</taxon>
    </lineage>
</organism>
<dbReference type="SMR" id="A0A8T3A7N0"/>
<dbReference type="InterPro" id="IPR023271">
    <property type="entry name" value="Aquaporin-like"/>
</dbReference>
<evidence type="ECO:0000256" key="7">
    <source>
        <dbReference type="SAM" id="MobiDB-lite"/>
    </source>
</evidence>
<evidence type="ECO:0000256" key="5">
    <source>
        <dbReference type="ARBA" id="ARBA00023136"/>
    </source>
</evidence>
<name>A0A8T3A7N0_DENNO</name>
<comment type="similarity">
    <text evidence="6">Belongs to the MIP/aquaporin (TC 1.A.8) family.</text>
</comment>
<evidence type="ECO:0000256" key="2">
    <source>
        <dbReference type="ARBA" id="ARBA00022448"/>
    </source>
</evidence>
<keyword evidence="3 6" id="KW-0812">Transmembrane</keyword>
<gene>
    <name evidence="9" type="ORF">KFK09_026383</name>
</gene>
<dbReference type="InterPro" id="IPR022357">
    <property type="entry name" value="MIP_CS"/>
</dbReference>
<feature type="transmembrane region" description="Helical" evidence="8">
    <location>
        <begin position="34"/>
        <end position="54"/>
    </location>
</feature>
<dbReference type="AlphaFoldDB" id="A0A8T3A7N0"/>
<dbReference type="Proteomes" id="UP000829196">
    <property type="component" value="Unassembled WGS sequence"/>
</dbReference>
<evidence type="ECO:0000256" key="8">
    <source>
        <dbReference type="SAM" id="Phobius"/>
    </source>
</evidence>
<feature type="transmembrane region" description="Helical" evidence="8">
    <location>
        <begin position="183"/>
        <end position="200"/>
    </location>
</feature>
<dbReference type="GO" id="GO:0016020">
    <property type="term" value="C:membrane"/>
    <property type="evidence" value="ECO:0007669"/>
    <property type="project" value="UniProtKB-SubCell"/>
</dbReference>
<dbReference type="Pfam" id="PF00230">
    <property type="entry name" value="MIP"/>
    <property type="match status" value="1"/>
</dbReference>
<dbReference type="PRINTS" id="PR00783">
    <property type="entry name" value="MINTRINSICP"/>
</dbReference>
<dbReference type="PROSITE" id="PS00221">
    <property type="entry name" value="MIP"/>
    <property type="match status" value="1"/>
</dbReference>
<protein>
    <submittedName>
        <fullName evidence="9">Uncharacterized protein</fullName>
    </submittedName>
</protein>
<evidence type="ECO:0000313" key="10">
    <source>
        <dbReference type="Proteomes" id="UP000829196"/>
    </source>
</evidence>
<dbReference type="EMBL" id="JAGYWB010000018">
    <property type="protein sequence ID" value="KAI0492118.1"/>
    <property type="molecule type" value="Genomic_DNA"/>
</dbReference>
<dbReference type="PANTHER" id="PTHR45724">
    <property type="entry name" value="AQUAPORIN NIP2-1"/>
    <property type="match status" value="1"/>
</dbReference>
<evidence type="ECO:0000256" key="4">
    <source>
        <dbReference type="ARBA" id="ARBA00022989"/>
    </source>
</evidence>
<dbReference type="InterPro" id="IPR034294">
    <property type="entry name" value="Aquaporin_transptr"/>
</dbReference>
<proteinExistence type="inferred from homology"/>
<sequence>MDEGSPPNSKENKDGSSTDNDQAFNISVPFLHKIIAEIFGTYFIIFAGGATVIGNKSTKGSVTFPGISVVWVLAVAIMINSVGHISGAHFNPAVTISLATCQRFPWKQVPAYIAAQVLGSTLASGMLHLLFDGWRALFPGIILTGLNVQSLVYEFIDSFCLMFLVSCVDTVNRAIGEHARTTVGATVLLNVGFAGLISGASVNPVSSLGPAIIENRYESIWVYMLVLIYGKIIGAWAYNLIRHSNKPLRELRKSGSFHRSLKMNGSK</sequence>
<feature type="transmembrane region" description="Helical" evidence="8">
    <location>
        <begin position="109"/>
        <end position="131"/>
    </location>
</feature>
<dbReference type="SUPFAM" id="SSF81338">
    <property type="entry name" value="Aquaporin-like"/>
    <property type="match status" value="1"/>
</dbReference>
<keyword evidence="2 6" id="KW-0813">Transport</keyword>
<comment type="subcellular location">
    <subcellularLocation>
        <location evidence="1">Membrane</location>
        <topology evidence="1">Multi-pass membrane protein</topology>
    </subcellularLocation>
</comment>
<dbReference type="OrthoDB" id="3222at2759"/>
<evidence type="ECO:0000313" key="9">
    <source>
        <dbReference type="EMBL" id="KAI0492118.1"/>
    </source>
</evidence>
<evidence type="ECO:0000256" key="6">
    <source>
        <dbReference type="RuleBase" id="RU000477"/>
    </source>
</evidence>
<keyword evidence="4 8" id="KW-1133">Transmembrane helix</keyword>
<dbReference type="GO" id="GO:0015267">
    <property type="term" value="F:channel activity"/>
    <property type="evidence" value="ECO:0007669"/>
    <property type="project" value="InterPro"/>
</dbReference>
<accession>A0A8T3A7N0</accession>
<feature type="transmembrane region" description="Helical" evidence="8">
    <location>
        <begin position="220"/>
        <end position="241"/>
    </location>
</feature>
<dbReference type="Gene3D" id="1.20.1080.10">
    <property type="entry name" value="Glycerol uptake facilitator protein"/>
    <property type="match status" value="1"/>
</dbReference>
<comment type="caution">
    <text evidence="9">The sequence shown here is derived from an EMBL/GenBank/DDBJ whole genome shotgun (WGS) entry which is preliminary data.</text>
</comment>
<evidence type="ECO:0000256" key="1">
    <source>
        <dbReference type="ARBA" id="ARBA00004141"/>
    </source>
</evidence>